<proteinExistence type="inferred from homology"/>
<feature type="domain" description="DALR anticodon binding" evidence="12">
    <location>
        <begin position="681"/>
        <end position="786"/>
    </location>
</feature>
<reference evidence="13" key="2">
    <citation type="journal article" date="2023" name="Microbiome">
        <title>Synthase-selected sorting approach identifies a beta-lactone synthase in a nudibranch symbiotic bacterium.</title>
        <authorList>
            <person name="Dzunkova M."/>
            <person name="La Clair J.J."/>
            <person name="Tyml T."/>
            <person name="Doud D."/>
            <person name="Schulz F."/>
            <person name="Piquer-Esteban S."/>
            <person name="Porcel Sanchis D."/>
            <person name="Osborn A."/>
            <person name="Robinson D."/>
            <person name="Louie K.B."/>
            <person name="Bowen B.P."/>
            <person name="Bowers R.M."/>
            <person name="Lee J."/>
            <person name="Arnau V."/>
            <person name="Diaz-Villanueva W."/>
            <person name="Stepanauskas R."/>
            <person name="Gosliner T."/>
            <person name="Date S.V."/>
            <person name="Northen T.R."/>
            <person name="Cheng J.F."/>
            <person name="Burkart M.D."/>
            <person name="Woyke T."/>
        </authorList>
    </citation>
    <scope>NUCLEOTIDE SEQUENCE</scope>
    <source>
        <strain evidence="13">Df01</strain>
    </source>
</reference>
<evidence type="ECO:0000256" key="3">
    <source>
        <dbReference type="ARBA" id="ARBA00011209"/>
    </source>
</evidence>
<evidence type="ECO:0000256" key="2">
    <source>
        <dbReference type="ARBA" id="ARBA00008226"/>
    </source>
</evidence>
<evidence type="ECO:0000256" key="5">
    <source>
        <dbReference type="ARBA" id="ARBA00022598"/>
    </source>
</evidence>
<dbReference type="PANTHER" id="PTHR30075">
    <property type="entry name" value="GLYCYL-TRNA SYNTHETASE"/>
    <property type="match status" value="1"/>
</dbReference>
<keyword evidence="8 11" id="KW-0648">Protein biosynthesis</keyword>
<evidence type="ECO:0000256" key="8">
    <source>
        <dbReference type="ARBA" id="ARBA00022917"/>
    </source>
</evidence>
<dbReference type="PROSITE" id="PS50861">
    <property type="entry name" value="AA_TRNA_LIGASE_II_GLYAB"/>
    <property type="match status" value="1"/>
</dbReference>
<evidence type="ECO:0000313" key="14">
    <source>
        <dbReference type="Proteomes" id="UP001168167"/>
    </source>
</evidence>
<evidence type="ECO:0000256" key="6">
    <source>
        <dbReference type="ARBA" id="ARBA00022741"/>
    </source>
</evidence>
<dbReference type="EMBL" id="JANQAO010000001">
    <property type="protein sequence ID" value="MDM5146776.1"/>
    <property type="molecule type" value="Genomic_DNA"/>
</dbReference>
<keyword evidence="4 11" id="KW-0963">Cytoplasm</keyword>
<dbReference type="Gene3D" id="1.10.730.10">
    <property type="entry name" value="Isoleucyl-tRNA Synthetase, Domain 1"/>
    <property type="match status" value="1"/>
</dbReference>
<dbReference type="InterPro" id="IPR006194">
    <property type="entry name" value="Gly-tRNA-synth_heterodimer"/>
</dbReference>
<dbReference type="NCBIfam" id="TIGR00211">
    <property type="entry name" value="glyS"/>
    <property type="match status" value="1"/>
</dbReference>
<evidence type="ECO:0000256" key="11">
    <source>
        <dbReference type="HAMAP-Rule" id="MF_00255"/>
    </source>
</evidence>
<accession>A0ABT7QJD1</accession>
<comment type="subcellular location">
    <subcellularLocation>
        <location evidence="1 11">Cytoplasm</location>
    </subcellularLocation>
</comment>
<dbReference type="HAMAP" id="MF_00255">
    <property type="entry name" value="Gly_tRNA_synth_beta"/>
    <property type="match status" value="1"/>
</dbReference>
<dbReference type="PANTHER" id="PTHR30075:SF2">
    <property type="entry name" value="GLYCINE--TRNA LIGASE, CHLOROPLASTIC_MITOCHONDRIAL 2"/>
    <property type="match status" value="1"/>
</dbReference>
<dbReference type="InterPro" id="IPR008909">
    <property type="entry name" value="DALR_anticod-bd"/>
</dbReference>
<keyword evidence="7 11" id="KW-0067">ATP-binding</keyword>
<evidence type="ECO:0000313" key="13">
    <source>
        <dbReference type="EMBL" id="MDM5146776.1"/>
    </source>
</evidence>
<evidence type="ECO:0000256" key="1">
    <source>
        <dbReference type="ARBA" id="ARBA00004496"/>
    </source>
</evidence>
<keyword evidence="5 11" id="KW-0436">Ligase</keyword>
<comment type="catalytic activity">
    <reaction evidence="10 11">
        <text>tRNA(Gly) + glycine + ATP = glycyl-tRNA(Gly) + AMP + diphosphate</text>
        <dbReference type="Rhea" id="RHEA:16013"/>
        <dbReference type="Rhea" id="RHEA-COMP:9664"/>
        <dbReference type="Rhea" id="RHEA-COMP:9683"/>
        <dbReference type="ChEBI" id="CHEBI:30616"/>
        <dbReference type="ChEBI" id="CHEBI:33019"/>
        <dbReference type="ChEBI" id="CHEBI:57305"/>
        <dbReference type="ChEBI" id="CHEBI:78442"/>
        <dbReference type="ChEBI" id="CHEBI:78522"/>
        <dbReference type="ChEBI" id="CHEBI:456215"/>
        <dbReference type="EC" id="6.1.1.14"/>
    </reaction>
</comment>
<evidence type="ECO:0000259" key="12">
    <source>
        <dbReference type="SMART" id="SM00836"/>
    </source>
</evidence>
<sequence length="788" mass="89658">MIDQTLLVEVRTEELPPALLWRLGNDFPDALLESLRQTGFATAKSKRFCKDKKNPTNQKVTTQTITFATPRRLAALLENIPAESPPRDDFRRGPQLTACHDKDGAPTKALIGFMHSVGVTCEKDLTQTEDKERVYVAWKGTQPGKKLADELPILVEKTLLHLSAPRLMRWGDYDYKFIRPVRGVVLMHGTSVINGCVLGKQTSNSTQGHRALSSGDIIISSADKYELVMEENGNVIVDFESRKNNIREQLWEKENEIEKYIGLSLTPPNKKWDFPDEMSSFGNQVVEINLQGKTKRVVIPGKTEIGYDTNLLLQEVTAMCEKPTVYQGVVEKDFLSLPTFCTVGCMTKHQRYFPLWESEKSLHLKEGKLSQHYLFVADNKPKNDRGMIDGFNTVLRARLRDVDFYIREDKKLSLDSALEKLKDIVYHQKLGSQYQRVERLQNITANIAELMNLDEQQQHTLVNATKICKADLSTLMIGEYPEFEGMMAAEYCCQKTDSITGQPSDVYELVRWHNNYENSPLPLLPSENKFLKMGSVLILACQLEKLVGLFGIGEKPAGNKDPHGLRGAAAMIVNILTLTRYALPTDKLINIARNTFDKLPQFNISEIQNFIDGRLRAILLAEKPLLTTKEESQKKITKKNMLNAIFSTPQPMLRDVAPKIDALYNFIQREEANSLIEANKRVNNIFRKSDVRANNLQSPDESLFCEKEERELWAAITKFKNNNRTDIKEQEFSSLLQELLKIAQPVSAFFEHVMVNTDDERIRTNRFALLAELRKQLNQVADISKLSG</sequence>
<keyword evidence="6 11" id="KW-0547">Nucleotide-binding</keyword>
<dbReference type="Pfam" id="PF05746">
    <property type="entry name" value="DALR_1"/>
    <property type="match status" value="1"/>
</dbReference>
<dbReference type="InterPro" id="IPR015944">
    <property type="entry name" value="Gly-tRNA-synth_bsu"/>
</dbReference>
<comment type="subunit">
    <text evidence="3 11">Tetramer of two alpha and two beta subunits.</text>
</comment>
<dbReference type="SMART" id="SM00836">
    <property type="entry name" value="DALR_1"/>
    <property type="match status" value="1"/>
</dbReference>
<dbReference type="GO" id="GO:0004820">
    <property type="term" value="F:glycine-tRNA ligase activity"/>
    <property type="evidence" value="ECO:0007669"/>
    <property type="project" value="UniProtKB-EC"/>
</dbReference>
<organism evidence="13 14">
    <name type="scientific">Candidatus Doriopsillibacter californiensis</name>
    <dbReference type="NCBI Taxonomy" id="2970740"/>
    <lineage>
        <taxon>Bacteria</taxon>
        <taxon>Pseudomonadati</taxon>
        <taxon>Pseudomonadota</taxon>
        <taxon>Gammaproteobacteria</taxon>
        <taxon>Candidatus Tethybacterales</taxon>
        <taxon>Candidatus Persebacteraceae</taxon>
        <taxon>Candidatus Doriopsillibacter</taxon>
    </lineage>
</organism>
<comment type="similarity">
    <text evidence="2 11">Belongs to the class-II aminoacyl-tRNA synthetase family.</text>
</comment>
<dbReference type="InterPro" id="IPR009080">
    <property type="entry name" value="tRNAsynth_Ia_anticodon-bd"/>
</dbReference>
<reference evidence="13" key="1">
    <citation type="submission" date="2022-08" db="EMBL/GenBank/DDBJ databases">
        <authorList>
            <person name="Dzunkova M."/>
            <person name="La Clair J."/>
            <person name="Tyml T."/>
            <person name="Doud D."/>
            <person name="Schulz F."/>
            <person name="Piquer S."/>
            <person name="Porcel Sanchis D."/>
            <person name="Osborn A."/>
            <person name="Robinson D."/>
            <person name="Louie K.B."/>
            <person name="Bowen B.P."/>
            <person name="Bowers R."/>
            <person name="Lee J."/>
            <person name="Arnau Llombart V."/>
            <person name="Diaz Villanueva W."/>
            <person name="Gosliner T."/>
            <person name="Northen T."/>
            <person name="Cheng J.-F."/>
            <person name="Burkart M.D."/>
            <person name="Woyke T."/>
        </authorList>
    </citation>
    <scope>NUCLEOTIDE SEQUENCE</scope>
    <source>
        <strain evidence="13">Df01</strain>
    </source>
</reference>
<dbReference type="Pfam" id="PF02092">
    <property type="entry name" value="tRNA_synt_2f"/>
    <property type="match status" value="2"/>
</dbReference>
<keyword evidence="14" id="KW-1185">Reference proteome</keyword>
<protein>
    <recommendedName>
        <fullName evidence="11">Glycine--tRNA ligase beta subunit</fullName>
        <ecNumber evidence="11">6.1.1.14</ecNumber>
    </recommendedName>
    <alternativeName>
        <fullName evidence="11">Glycyl-tRNA synthetase beta subunit</fullName>
        <shortName evidence="11">GlyRS</shortName>
    </alternativeName>
</protein>
<evidence type="ECO:0000256" key="7">
    <source>
        <dbReference type="ARBA" id="ARBA00022840"/>
    </source>
</evidence>
<evidence type="ECO:0000256" key="9">
    <source>
        <dbReference type="ARBA" id="ARBA00023146"/>
    </source>
</evidence>
<dbReference type="Proteomes" id="UP001168167">
    <property type="component" value="Unassembled WGS sequence"/>
</dbReference>
<evidence type="ECO:0000256" key="10">
    <source>
        <dbReference type="ARBA" id="ARBA00047937"/>
    </source>
</evidence>
<gene>
    <name evidence="11 13" type="primary">glyS</name>
    <name evidence="13" type="ORF">NQX30_00020</name>
</gene>
<dbReference type="SUPFAM" id="SSF47323">
    <property type="entry name" value="Anticodon-binding domain of a subclass of class I aminoacyl-tRNA synthetases"/>
    <property type="match status" value="1"/>
</dbReference>
<dbReference type="EC" id="6.1.1.14" evidence="11"/>
<evidence type="ECO:0000256" key="4">
    <source>
        <dbReference type="ARBA" id="ARBA00022490"/>
    </source>
</evidence>
<keyword evidence="9 11" id="KW-0030">Aminoacyl-tRNA synthetase</keyword>
<name>A0ABT7QJD1_9GAMM</name>
<comment type="caution">
    <text evidence="13">The sequence shown here is derived from an EMBL/GenBank/DDBJ whole genome shotgun (WGS) entry which is preliminary data.</text>
</comment>